<dbReference type="InterPro" id="IPR050639">
    <property type="entry name" value="SSR_resolvase"/>
</dbReference>
<evidence type="ECO:0000313" key="4">
    <source>
        <dbReference type="EMBL" id="MBU5626423.1"/>
    </source>
</evidence>
<dbReference type="PANTHER" id="PTHR30461:SF23">
    <property type="entry name" value="DNA RECOMBINASE-RELATED"/>
    <property type="match status" value="1"/>
</dbReference>
<name>A0ABS6F806_9FIRM</name>
<keyword evidence="5" id="KW-1185">Reference proteome</keyword>
<dbReference type="Pfam" id="PF00239">
    <property type="entry name" value="Resolvase"/>
    <property type="match status" value="1"/>
</dbReference>
<evidence type="ECO:0000259" key="2">
    <source>
        <dbReference type="PROSITE" id="PS51736"/>
    </source>
</evidence>
<proteinExistence type="predicted"/>
<feature type="coiled-coil region" evidence="1">
    <location>
        <begin position="411"/>
        <end position="438"/>
    </location>
</feature>
<protein>
    <submittedName>
        <fullName evidence="4">Recombinase family protein</fullName>
    </submittedName>
</protein>
<dbReference type="PROSITE" id="PS51737">
    <property type="entry name" value="RECOMBINASE_DNA_BIND"/>
    <property type="match status" value="1"/>
</dbReference>
<reference evidence="4 5" key="1">
    <citation type="submission" date="2021-06" db="EMBL/GenBank/DDBJ databases">
        <authorList>
            <person name="Sun Q."/>
            <person name="Li D."/>
        </authorList>
    </citation>
    <scope>NUCLEOTIDE SEQUENCE [LARGE SCALE GENOMIC DNA]</scope>
    <source>
        <strain evidence="4 5">MSJ-2</strain>
    </source>
</reference>
<dbReference type="PANTHER" id="PTHR30461">
    <property type="entry name" value="DNA-INVERTASE FROM LAMBDOID PROPHAGE"/>
    <property type="match status" value="1"/>
</dbReference>
<feature type="domain" description="Recombinase" evidence="3">
    <location>
        <begin position="173"/>
        <end position="317"/>
    </location>
</feature>
<keyword evidence="1" id="KW-0175">Coiled coil</keyword>
<dbReference type="EMBL" id="JAHLQN010000001">
    <property type="protein sequence ID" value="MBU5626423.1"/>
    <property type="molecule type" value="Genomic_DNA"/>
</dbReference>
<dbReference type="Pfam" id="PF07508">
    <property type="entry name" value="Recombinase"/>
    <property type="match status" value="1"/>
</dbReference>
<evidence type="ECO:0000313" key="5">
    <source>
        <dbReference type="Proteomes" id="UP000787672"/>
    </source>
</evidence>
<organism evidence="4 5">
    <name type="scientific">Dysosmobacter acutus</name>
    <dbReference type="NCBI Taxonomy" id="2841504"/>
    <lineage>
        <taxon>Bacteria</taxon>
        <taxon>Bacillati</taxon>
        <taxon>Bacillota</taxon>
        <taxon>Clostridia</taxon>
        <taxon>Eubacteriales</taxon>
        <taxon>Oscillospiraceae</taxon>
        <taxon>Dysosmobacter</taxon>
    </lineage>
</organism>
<sequence length="545" mass="63813">MADFLCQNEGTVYEAVAYYRLSKYAKSNDSESIANQRKLVREYLSRHPEILLVDEQEDDGFTGTNYERPGFQAVMRAIREKRANCVIVKDLSRLGREYIETGKYLERVFPAMGVRFISINDDVDSERERAGDDIIIPVKNIMNEAYCRELSRKLRRQFEVQRSRGEYVGSFVSYGYLKDPRDKHKLIPDEYAAEVVRGIFQLKIKGYSAQTIADHLNENGVLSPSQYKKQMGSRYKSGFQNGSISEWGPMTIRRILTNEIYMGTLIQGKRGTPNYKIKQMRLRDESKWSVVPHNHEPIVDEMMFELVQRMLQRDTRKSPEEETVQPLSGIVFCADCMRAMCRRVVKRGEHAFYYYVCSSNKRTKECSSHSFSQSALERIVCHAIQKQIEIVVEMDKLLTETEHGNLMAIKLKRLDTMVAEKEREIENYQDFRMKLLEAFHEKLIDRDEYDGMRKKYTGMIEKTKASLEKIMEERAGVADERPGNRTWVEQFAQYRAEKSLTREMAVTLVDKIYVYEDKRLKIEFNYRDEIAYDQELLKQLEQAVG</sequence>
<evidence type="ECO:0000256" key="1">
    <source>
        <dbReference type="SAM" id="Coils"/>
    </source>
</evidence>
<gene>
    <name evidence="4" type="ORF">KQI82_05735</name>
</gene>
<feature type="domain" description="Resolvase/invertase-type recombinase catalytic" evidence="2">
    <location>
        <begin position="14"/>
        <end position="165"/>
    </location>
</feature>
<dbReference type="InterPro" id="IPR006119">
    <property type="entry name" value="Resolv_N"/>
</dbReference>
<dbReference type="InterPro" id="IPR011109">
    <property type="entry name" value="DNA_bind_recombinase_dom"/>
</dbReference>
<dbReference type="InterPro" id="IPR025827">
    <property type="entry name" value="Zn_ribbon_recom_dom"/>
</dbReference>
<evidence type="ECO:0000259" key="3">
    <source>
        <dbReference type="PROSITE" id="PS51737"/>
    </source>
</evidence>
<dbReference type="Pfam" id="PF13408">
    <property type="entry name" value="Zn_ribbon_recom"/>
    <property type="match status" value="1"/>
</dbReference>
<dbReference type="Proteomes" id="UP000787672">
    <property type="component" value="Unassembled WGS sequence"/>
</dbReference>
<accession>A0ABS6F806</accession>
<dbReference type="SMART" id="SM00857">
    <property type="entry name" value="Resolvase"/>
    <property type="match status" value="1"/>
</dbReference>
<comment type="caution">
    <text evidence="4">The sequence shown here is derived from an EMBL/GenBank/DDBJ whole genome shotgun (WGS) entry which is preliminary data.</text>
</comment>
<dbReference type="PROSITE" id="PS51736">
    <property type="entry name" value="RECOMBINASES_3"/>
    <property type="match status" value="1"/>
</dbReference>
<dbReference type="RefSeq" id="WP_216522310.1">
    <property type="nucleotide sequence ID" value="NZ_JAHLQN010000001.1"/>
</dbReference>